<evidence type="ECO:0000313" key="2">
    <source>
        <dbReference type="Proteomes" id="UP000663193"/>
    </source>
</evidence>
<keyword evidence="2" id="KW-1185">Reference proteome</keyword>
<dbReference type="VEuPathDB" id="FungiDB:JI435_427180"/>
<organism evidence="1 2">
    <name type="scientific">Phaeosphaeria nodorum (strain SN15 / ATCC MYA-4574 / FGSC 10173)</name>
    <name type="common">Glume blotch fungus</name>
    <name type="synonym">Parastagonospora nodorum</name>
    <dbReference type="NCBI Taxonomy" id="321614"/>
    <lineage>
        <taxon>Eukaryota</taxon>
        <taxon>Fungi</taxon>
        <taxon>Dikarya</taxon>
        <taxon>Ascomycota</taxon>
        <taxon>Pezizomycotina</taxon>
        <taxon>Dothideomycetes</taxon>
        <taxon>Pleosporomycetidae</taxon>
        <taxon>Pleosporales</taxon>
        <taxon>Pleosporineae</taxon>
        <taxon>Phaeosphaeriaceae</taxon>
        <taxon>Parastagonospora</taxon>
    </lineage>
</organism>
<sequence length="596" mass="69309">MRTFSRNFLIRYSSVGTSTDSPRQARISEMSTEITPEAIRDIAALDDNGEVPGVLISRSWAHPTFLSLETHNPAHYHNQFLRENAESRREAYDVIHLRMVTTARRRMQVERGYRESRETMSGKTMRKEIKDSLPYIPVEILDRMSKKHSVLCTKFFSISSSIQPDFTIVQLLTFGFWRVGPVATVDELENAIIELFPWYNRVRKNEKRVHGRVLFYSKDCFEREFRTRIVQDIATHIKRILGFSTSCHEPLFTHTHVVDQYGMVPGYEKEIFPHFGLKNTESLSMQHQPGQPIDFNDLPREIHQMVFEKLYECGPLNGGYSWRQHHGSQEPLLSYRGPPGSITETTDVHLPDLGRLLWPSLVSRHFCYMVRDTFPKKVTFNLDERDSSLPDLPEWLRGVHPMYHTFLWNLSITFDFSDGRKRPRIDGCYSTRRRCTLLRSIGKLSTLRTIDIVFDFRRFNMADIQALKVVFQDQWEINVLCRFKGIRVSTSVRWTDTTTGRCVSSIQRDENGKDILDDQFDWLKRCMGKTKNRMLPCPAITPKPRAVSTIKGWTNGKIALAAIRYGGISVGLTNKKQRAEWLARQMEDDYRNPGEP</sequence>
<dbReference type="Proteomes" id="UP000663193">
    <property type="component" value="Chromosome 1"/>
</dbReference>
<accession>A0A7U2ERQ3</accession>
<protein>
    <submittedName>
        <fullName evidence="1">Uncharacterized protein</fullName>
    </submittedName>
</protein>
<dbReference type="AlphaFoldDB" id="A0A7U2ERQ3"/>
<dbReference type="EMBL" id="CP069023">
    <property type="protein sequence ID" value="QRC91611.1"/>
    <property type="molecule type" value="Genomic_DNA"/>
</dbReference>
<gene>
    <name evidence="1" type="ORF">JI435_427180</name>
</gene>
<proteinExistence type="predicted"/>
<name>A0A7U2ERQ3_PHANO</name>
<reference evidence="2" key="1">
    <citation type="journal article" date="2021" name="BMC Genomics">
        <title>Chromosome-level genome assembly and manually-curated proteome of model necrotroph Parastagonospora nodorum Sn15 reveals a genome-wide trove of candidate effector homologs, and redundancy of virulence-related functions within an accessory chromosome.</title>
        <authorList>
            <person name="Bertazzoni S."/>
            <person name="Jones D.A.B."/>
            <person name="Phan H.T."/>
            <person name="Tan K.-C."/>
            <person name="Hane J.K."/>
        </authorList>
    </citation>
    <scope>NUCLEOTIDE SEQUENCE [LARGE SCALE GENOMIC DNA]</scope>
    <source>
        <strain evidence="2">SN15 / ATCC MYA-4574 / FGSC 10173)</strain>
    </source>
</reference>
<evidence type="ECO:0000313" key="1">
    <source>
        <dbReference type="EMBL" id="QRC91611.1"/>
    </source>
</evidence>